<reference evidence="1" key="1">
    <citation type="submission" date="2014-05" db="EMBL/GenBank/DDBJ databases">
        <title>The transcriptome of the halophilic microalga Tetraselmis sp. GSL018 isolated from the Great Salt Lake, Utah.</title>
        <authorList>
            <person name="Jinkerson R.E."/>
            <person name="D'Adamo S."/>
            <person name="Posewitz M.C."/>
        </authorList>
    </citation>
    <scope>NUCLEOTIDE SEQUENCE</scope>
    <source>
        <strain evidence="1">GSL018</strain>
    </source>
</reference>
<protein>
    <submittedName>
        <fullName evidence="1">Uncharacterized protein</fullName>
    </submittedName>
</protein>
<feature type="non-terminal residue" evidence="1">
    <location>
        <position position="38"/>
    </location>
</feature>
<accession>A0A061RS59</accession>
<dbReference type="AlphaFoldDB" id="A0A061RS59"/>
<gene>
    <name evidence="1" type="ORF">TSPGSL018_28648</name>
</gene>
<name>A0A061RS59_9CHLO</name>
<evidence type="ECO:0000313" key="1">
    <source>
        <dbReference type="EMBL" id="JAC73530.1"/>
    </source>
</evidence>
<organism evidence="1">
    <name type="scientific">Tetraselmis sp. GSL018</name>
    <dbReference type="NCBI Taxonomy" id="582737"/>
    <lineage>
        <taxon>Eukaryota</taxon>
        <taxon>Viridiplantae</taxon>
        <taxon>Chlorophyta</taxon>
        <taxon>core chlorophytes</taxon>
        <taxon>Chlorodendrophyceae</taxon>
        <taxon>Chlorodendrales</taxon>
        <taxon>Chlorodendraceae</taxon>
        <taxon>Tetraselmis</taxon>
    </lineage>
</organism>
<sequence length="38" mass="4256">MPVKLTMKFTSPVLTINCRLSSSPRRTTKCCAFHSLSI</sequence>
<proteinExistence type="predicted"/>
<dbReference type="EMBL" id="GBEZ01012346">
    <property type="protein sequence ID" value="JAC73530.1"/>
    <property type="molecule type" value="Transcribed_RNA"/>
</dbReference>